<organism evidence="5 6">
    <name type="scientific">Enterobacter cloacae subsp. cloacae (strain ATCC 13047 / DSM 30054 / NBRC 13535 / NCTC 10005 / WDCM 00083 / NCDC 279-56)</name>
    <dbReference type="NCBI Taxonomy" id="716541"/>
    <lineage>
        <taxon>Bacteria</taxon>
        <taxon>Pseudomonadati</taxon>
        <taxon>Pseudomonadota</taxon>
        <taxon>Gammaproteobacteria</taxon>
        <taxon>Enterobacterales</taxon>
        <taxon>Enterobacteriaceae</taxon>
        <taxon>Enterobacter</taxon>
        <taxon>Enterobacter cloacae complex</taxon>
    </lineage>
</organism>
<dbReference type="InterPro" id="IPR006664">
    <property type="entry name" value="OMP_bac"/>
</dbReference>
<dbReference type="eggNOG" id="COG2885">
    <property type="taxonomic scope" value="Bacteria"/>
</dbReference>
<evidence type="ECO:0000256" key="1">
    <source>
        <dbReference type="ARBA" id="ARBA00004442"/>
    </source>
</evidence>
<keyword evidence="5" id="KW-0449">Lipoprotein</keyword>
<keyword evidence="2 3" id="KW-0472">Membrane</keyword>
<evidence type="ECO:0000259" key="4">
    <source>
        <dbReference type="PROSITE" id="PS51123"/>
    </source>
</evidence>
<keyword evidence="6" id="KW-1185">Reference proteome</keyword>
<name>A0A0H3CQA4_ENTCC</name>
<dbReference type="GO" id="GO:0009279">
    <property type="term" value="C:cell outer membrane"/>
    <property type="evidence" value="ECO:0007669"/>
    <property type="project" value="UniProtKB-SubCell"/>
</dbReference>
<dbReference type="PRINTS" id="PR01021">
    <property type="entry name" value="OMPADOMAIN"/>
</dbReference>
<dbReference type="CDD" id="cd07185">
    <property type="entry name" value="OmpA_C-like"/>
    <property type="match status" value="1"/>
</dbReference>
<protein>
    <submittedName>
        <fullName evidence="5">Putative outer membrane lipoprotein</fullName>
    </submittedName>
</protein>
<dbReference type="OrthoDB" id="9782229at2"/>
<dbReference type="PROSITE" id="PS51257">
    <property type="entry name" value="PROKAR_LIPOPROTEIN"/>
    <property type="match status" value="1"/>
</dbReference>
<dbReference type="PANTHER" id="PTHR30329">
    <property type="entry name" value="STATOR ELEMENT OF FLAGELLAR MOTOR COMPLEX"/>
    <property type="match status" value="1"/>
</dbReference>
<dbReference type="Proteomes" id="UP000002363">
    <property type="component" value="Chromosome"/>
</dbReference>
<dbReference type="EnsemblBacteria" id="ADF63470">
    <property type="protein sequence ID" value="ADF63470"/>
    <property type="gene ID" value="ECL_03936"/>
</dbReference>
<dbReference type="NCBIfam" id="NF007424">
    <property type="entry name" value="PRK09967.1"/>
    <property type="match status" value="1"/>
</dbReference>
<comment type="subcellular location">
    <subcellularLocation>
        <location evidence="1">Cell outer membrane</location>
    </subcellularLocation>
</comment>
<dbReference type="EMBL" id="CP001918">
    <property type="protein sequence ID" value="ADF63470.1"/>
    <property type="molecule type" value="Genomic_DNA"/>
</dbReference>
<dbReference type="KEGG" id="enc:ECL_03936"/>
<dbReference type="STRING" id="716541.ECL_03936"/>
<accession>A0A0H3CQA4</accession>
<feature type="domain" description="OmpA-like" evidence="4">
    <location>
        <begin position="44"/>
        <end position="161"/>
    </location>
</feature>
<dbReference type="AlphaFoldDB" id="A0A0H3CQA4"/>
<dbReference type="InterPro" id="IPR036737">
    <property type="entry name" value="OmpA-like_sf"/>
</dbReference>
<dbReference type="InterPro" id="IPR006665">
    <property type="entry name" value="OmpA-like"/>
</dbReference>
<dbReference type="SUPFAM" id="SSF103088">
    <property type="entry name" value="OmpA-like"/>
    <property type="match status" value="1"/>
</dbReference>
<dbReference type="Pfam" id="PF00691">
    <property type="entry name" value="OmpA"/>
    <property type="match status" value="1"/>
</dbReference>
<reference evidence="5 6" key="1">
    <citation type="journal article" date="2010" name="J. Bacteriol.">
        <title>Complete genome sequence of Enterobacter cloacae subsp. cloacae type strain ATCC 13047.</title>
        <authorList>
            <person name="Ren Y."/>
            <person name="Ren Y."/>
            <person name="Zhou Z."/>
            <person name="Guo X."/>
            <person name="Li Y."/>
            <person name="Feng L."/>
            <person name="Wang L."/>
        </authorList>
    </citation>
    <scope>NUCLEOTIDE SEQUENCE [LARGE SCALE GENOMIC DNA]</scope>
    <source>
        <strain evidence="6">ATCC 13047 / DSM 30054 / NBRC 13535 / NCTC 10005 / WDCM 00083 / NCDC 279-56</strain>
    </source>
</reference>
<dbReference type="HOGENOM" id="CLU_016890_12_3_6"/>
<dbReference type="PROSITE" id="PS51123">
    <property type="entry name" value="OMPA_2"/>
    <property type="match status" value="1"/>
</dbReference>
<evidence type="ECO:0000313" key="6">
    <source>
        <dbReference type="Proteomes" id="UP000002363"/>
    </source>
</evidence>
<dbReference type="GeneID" id="83574785"/>
<sequence>MLKRYFAPLFLASMVLTGCQSPPEGKFSPEQIAAMKSYGFNELNGDWSLGLSDTILFDKNDARLRPESEAQIRTMASRLAATGLKHARMDGHTDNYGEESYNEALSLKRANAVADVWAKGANIPRSNLTTQGLGKKYPVSSNSTAQGRAENRRVAVVISTP</sequence>
<dbReference type="PANTHER" id="PTHR30329:SF17">
    <property type="entry name" value="LIPOPROTEIN YFIB-RELATED"/>
    <property type="match status" value="1"/>
</dbReference>
<dbReference type="RefSeq" id="WP_013098347.1">
    <property type="nucleotide sequence ID" value="NC_014121.1"/>
</dbReference>
<evidence type="ECO:0000256" key="2">
    <source>
        <dbReference type="ARBA" id="ARBA00023136"/>
    </source>
</evidence>
<dbReference type="PATRIC" id="fig|716541.4.peg.4095"/>
<dbReference type="Gene3D" id="3.30.1330.60">
    <property type="entry name" value="OmpA-like domain"/>
    <property type="match status" value="1"/>
</dbReference>
<gene>
    <name evidence="5" type="primary">ompA</name>
    <name evidence="5" type="ordered locus">ECL_03936</name>
</gene>
<dbReference type="InterPro" id="IPR050330">
    <property type="entry name" value="Bact_OuterMem_StrucFunc"/>
</dbReference>
<evidence type="ECO:0000313" key="5">
    <source>
        <dbReference type="EMBL" id="ADF63470.1"/>
    </source>
</evidence>
<proteinExistence type="predicted"/>
<evidence type="ECO:0000256" key="3">
    <source>
        <dbReference type="PROSITE-ProRule" id="PRU00473"/>
    </source>
</evidence>